<dbReference type="PRINTS" id="PR00420">
    <property type="entry name" value="RNGMNOXGNASE"/>
</dbReference>
<dbReference type="EMBL" id="JABWMJ010000009">
    <property type="protein sequence ID" value="NUZ07804.1"/>
    <property type="molecule type" value="Genomic_DNA"/>
</dbReference>
<dbReference type="Gene3D" id="3.50.50.60">
    <property type="entry name" value="FAD/NAD(P)-binding domain"/>
    <property type="match status" value="1"/>
</dbReference>
<dbReference type="PANTHER" id="PTHR42685">
    <property type="entry name" value="GERANYLGERANYL DIPHOSPHATE REDUCTASE"/>
    <property type="match status" value="1"/>
</dbReference>
<comment type="caution">
    <text evidence="3">The sequence shown here is derived from an EMBL/GenBank/DDBJ whole genome shotgun (WGS) entry which is preliminary data.</text>
</comment>
<protein>
    <submittedName>
        <fullName evidence="3">FAD-dependent monooxygenase</fullName>
    </submittedName>
</protein>
<proteinExistence type="predicted"/>
<dbReference type="Proteomes" id="UP000529637">
    <property type="component" value="Unassembled WGS sequence"/>
</dbReference>
<dbReference type="PANTHER" id="PTHR42685:SF22">
    <property type="entry name" value="CONDITIONED MEDIUM FACTOR RECEPTOR 1"/>
    <property type="match status" value="1"/>
</dbReference>
<dbReference type="GO" id="GO:0004497">
    <property type="term" value="F:monooxygenase activity"/>
    <property type="evidence" value="ECO:0007669"/>
    <property type="project" value="UniProtKB-KW"/>
</dbReference>
<keyword evidence="4" id="KW-1185">Reference proteome</keyword>
<dbReference type="SUPFAM" id="SSF51905">
    <property type="entry name" value="FAD/NAD(P)-binding domain"/>
    <property type="match status" value="1"/>
</dbReference>
<dbReference type="GO" id="GO:0071949">
    <property type="term" value="F:FAD binding"/>
    <property type="evidence" value="ECO:0007669"/>
    <property type="project" value="InterPro"/>
</dbReference>
<evidence type="ECO:0000256" key="1">
    <source>
        <dbReference type="SAM" id="MobiDB-lite"/>
    </source>
</evidence>
<keyword evidence="3" id="KW-0503">Monooxygenase</keyword>
<keyword evidence="3" id="KW-0560">Oxidoreductase</keyword>
<feature type="domain" description="FAD-binding" evidence="2">
    <location>
        <begin position="5"/>
        <end position="120"/>
    </location>
</feature>
<gene>
    <name evidence="3" type="ORF">HQN59_18735</name>
</gene>
<dbReference type="InterPro" id="IPR036188">
    <property type="entry name" value="FAD/NAD-bd_sf"/>
</dbReference>
<evidence type="ECO:0000313" key="4">
    <source>
        <dbReference type="Proteomes" id="UP000529637"/>
    </source>
</evidence>
<dbReference type="InterPro" id="IPR002938">
    <property type="entry name" value="FAD-bd"/>
</dbReference>
<dbReference type="InterPro" id="IPR050407">
    <property type="entry name" value="Geranylgeranyl_reductase"/>
</dbReference>
<dbReference type="RefSeq" id="WP_176070640.1">
    <property type="nucleotide sequence ID" value="NZ_JABWMJ010000009.1"/>
</dbReference>
<sequence>MQRFDAAIVGAGPAGGSLATLLARAGWSVALIERQAFPRRKVCGECIAATNLPLLDALGVGRVLRERAGAELRRVALWRGDADLVAALPRAEGAAPYGRALGREHLDTLIADAAEAAGATRLQPWALRDLAGTPGAYRLRLAATGAPGAQRAEPVPRGDGAGTAHAAGEPVDRAEAPAAGESRDIEIEAGLVVAAHGSWEPLPSERAARRATRRPSDLFAFKANFRDAALAHDLLPVLAFPGGYGGMVVADDGIATLACCIREDALERARSAAARDGGGAAARAGSAVEALLRRECRGVAAALGPAHRAGSWLASGPIRPGVRLGQGDGVFRIGNAAGEAHPIVGEGISMALQSAFLLASLIGSRRRELVGTDAATVQRRALAGYEARWRERFARRLQVAAAFAHVAMRPWAASLAWPAVARWPGVLTHGARWSGKTRCAPEAAALAATLG</sequence>
<name>A0A7Y6TY43_9BURK</name>
<reference evidence="3 4" key="1">
    <citation type="submission" date="2020-06" db="EMBL/GenBank/DDBJ databases">
        <title>Schlegella sp. ID0723 isolated from air conditioner.</title>
        <authorList>
            <person name="Kim D.Y."/>
            <person name="Kim D.-U."/>
        </authorList>
    </citation>
    <scope>NUCLEOTIDE SEQUENCE [LARGE SCALE GENOMIC DNA]</scope>
    <source>
        <strain evidence="3 4">ID0723</strain>
    </source>
</reference>
<dbReference type="Pfam" id="PF01494">
    <property type="entry name" value="FAD_binding_3"/>
    <property type="match status" value="1"/>
</dbReference>
<dbReference type="AlphaFoldDB" id="A0A7Y6TY43"/>
<feature type="compositionally biased region" description="Basic and acidic residues" evidence="1">
    <location>
        <begin position="170"/>
        <end position="179"/>
    </location>
</feature>
<organism evidence="3 4">
    <name type="scientific">Piscinibacter koreensis</name>
    <dbReference type="NCBI Taxonomy" id="2742824"/>
    <lineage>
        <taxon>Bacteria</taxon>
        <taxon>Pseudomonadati</taxon>
        <taxon>Pseudomonadota</taxon>
        <taxon>Betaproteobacteria</taxon>
        <taxon>Burkholderiales</taxon>
        <taxon>Sphaerotilaceae</taxon>
        <taxon>Piscinibacter</taxon>
    </lineage>
</organism>
<evidence type="ECO:0000313" key="3">
    <source>
        <dbReference type="EMBL" id="NUZ07804.1"/>
    </source>
</evidence>
<accession>A0A7Y6TY43</accession>
<evidence type="ECO:0000259" key="2">
    <source>
        <dbReference type="Pfam" id="PF01494"/>
    </source>
</evidence>
<feature type="region of interest" description="Disordered" evidence="1">
    <location>
        <begin position="145"/>
        <end position="179"/>
    </location>
</feature>